<name>A0A921B564_9LACO</name>
<feature type="domain" description="Competence protein CoiA nuclease-like" evidence="1">
    <location>
        <begin position="57"/>
        <end position="193"/>
    </location>
</feature>
<dbReference type="Proteomes" id="UP000774947">
    <property type="component" value="Unassembled WGS sequence"/>
</dbReference>
<accession>A0A921B564</accession>
<gene>
    <name evidence="2" type="ORF">K8W17_07740</name>
</gene>
<evidence type="ECO:0000313" key="3">
    <source>
        <dbReference type="Proteomes" id="UP000774947"/>
    </source>
</evidence>
<evidence type="ECO:0000259" key="1">
    <source>
        <dbReference type="Pfam" id="PF06054"/>
    </source>
</evidence>
<dbReference type="EMBL" id="DYXY01000203">
    <property type="protein sequence ID" value="HJE15954.1"/>
    <property type="molecule type" value="Genomic_DNA"/>
</dbReference>
<evidence type="ECO:0000313" key="2">
    <source>
        <dbReference type="EMBL" id="HJE15954.1"/>
    </source>
</evidence>
<dbReference type="InterPro" id="IPR010330">
    <property type="entry name" value="CoiA_nuc"/>
</dbReference>
<dbReference type="Pfam" id="PF06054">
    <property type="entry name" value="CoiA_nuc"/>
    <property type="match status" value="1"/>
</dbReference>
<reference evidence="2" key="1">
    <citation type="journal article" date="2021" name="PeerJ">
        <title>Extensive microbial diversity within the chicken gut microbiome revealed by metagenomics and culture.</title>
        <authorList>
            <person name="Gilroy R."/>
            <person name="Ravi A."/>
            <person name="Getino M."/>
            <person name="Pursley I."/>
            <person name="Horton D.L."/>
            <person name="Alikhan N.F."/>
            <person name="Baker D."/>
            <person name="Gharbi K."/>
            <person name="Hall N."/>
            <person name="Watson M."/>
            <person name="Adriaenssens E.M."/>
            <person name="Foster-Nyarko E."/>
            <person name="Jarju S."/>
            <person name="Secka A."/>
            <person name="Antonio M."/>
            <person name="Oren A."/>
            <person name="Chaudhuri R.R."/>
            <person name="La Ragione R."/>
            <person name="Hildebrand F."/>
            <person name="Pallen M.J."/>
        </authorList>
    </citation>
    <scope>NUCLEOTIDE SEQUENCE</scope>
    <source>
        <strain evidence="2">CHK173-2119</strain>
    </source>
</reference>
<sequence>MYAALNQKQQLTYALDGRLGEAYFCPQCWQPVQLMLSNEKHRAYFRHYVKHQDFVGESALHVRGKLALQETLLKMGQVAEQEVILGDEERRADVLWYFHGTKYAFEFQCASLSLMELTTRHASYQRLKISDIWLIGSPYLHQNQRKIHRTALKFVAYRARWGYFIAAWLPEIAKVRLFHHLAFCPPQRTVTATYVDYNLGTFLNAYLRQRDYLIALPQIPLSFDPSTWLSRQLKYQQSRWLKLQTNCYERGMMLQELPQELWLPQRLPPLSRNWGLILNRQITFYLANGELTWQQRSQIYLETKWPLVN</sequence>
<comment type="caution">
    <text evidence="2">The sequence shown here is derived from an EMBL/GenBank/DDBJ whole genome shotgun (WGS) entry which is preliminary data.</text>
</comment>
<reference evidence="2" key="2">
    <citation type="submission" date="2021-09" db="EMBL/GenBank/DDBJ databases">
        <authorList>
            <person name="Gilroy R."/>
        </authorList>
    </citation>
    <scope>NUCLEOTIDE SEQUENCE</scope>
    <source>
        <strain evidence="2">CHK173-2119</strain>
    </source>
</reference>
<protein>
    <recommendedName>
        <fullName evidence="1">Competence protein CoiA nuclease-like domain-containing protein</fullName>
    </recommendedName>
</protein>
<proteinExistence type="predicted"/>
<dbReference type="AlphaFoldDB" id="A0A921B564"/>
<organism evidence="2 3">
    <name type="scientific">Lapidilactobacillus dextrinicus</name>
    <dbReference type="NCBI Taxonomy" id="51664"/>
    <lineage>
        <taxon>Bacteria</taxon>
        <taxon>Bacillati</taxon>
        <taxon>Bacillota</taxon>
        <taxon>Bacilli</taxon>
        <taxon>Lactobacillales</taxon>
        <taxon>Lactobacillaceae</taxon>
        <taxon>Lapidilactobacillus</taxon>
    </lineage>
</organism>